<dbReference type="SUPFAM" id="SSF53448">
    <property type="entry name" value="Nucleotide-diphospho-sugar transferases"/>
    <property type="match status" value="1"/>
</dbReference>
<reference evidence="2" key="1">
    <citation type="journal article" date="2020" name="mSystems">
        <title>Genome- and Community-Level Interaction Insights into Carbon Utilization and Element Cycling Functions of Hydrothermarchaeota in Hydrothermal Sediment.</title>
        <authorList>
            <person name="Zhou Z."/>
            <person name="Liu Y."/>
            <person name="Xu W."/>
            <person name="Pan J."/>
            <person name="Luo Z.H."/>
            <person name="Li M."/>
        </authorList>
    </citation>
    <scope>NUCLEOTIDE SEQUENCE [LARGE SCALE GENOMIC DNA]</scope>
    <source>
        <strain evidence="2">HyVt-102</strain>
    </source>
</reference>
<dbReference type="Gene3D" id="3.90.550.10">
    <property type="entry name" value="Spore Coat Polysaccharide Biosynthesis Protein SpsA, Chain A"/>
    <property type="match status" value="1"/>
</dbReference>
<proteinExistence type="predicted"/>
<dbReference type="InterPro" id="IPR001173">
    <property type="entry name" value="Glyco_trans_2-like"/>
</dbReference>
<evidence type="ECO:0000259" key="1">
    <source>
        <dbReference type="Pfam" id="PF00535"/>
    </source>
</evidence>
<accession>A0A7C0VC65</accession>
<gene>
    <name evidence="2" type="ORF">ENF18_03335</name>
</gene>
<dbReference type="AlphaFoldDB" id="A0A7C0VC65"/>
<dbReference type="InterPro" id="IPR029044">
    <property type="entry name" value="Nucleotide-diphossugar_trans"/>
</dbReference>
<evidence type="ECO:0000313" key="2">
    <source>
        <dbReference type="EMBL" id="HDI82808.1"/>
    </source>
</evidence>
<comment type="caution">
    <text evidence="2">The sequence shown here is derived from an EMBL/GenBank/DDBJ whole genome shotgun (WGS) entry which is preliminary data.</text>
</comment>
<dbReference type="PANTHER" id="PTHR43179">
    <property type="entry name" value="RHAMNOSYLTRANSFERASE WBBL"/>
    <property type="match status" value="1"/>
</dbReference>
<dbReference type="CDD" id="cd04186">
    <property type="entry name" value="GT_2_like_c"/>
    <property type="match status" value="1"/>
</dbReference>
<dbReference type="PANTHER" id="PTHR43179:SF7">
    <property type="entry name" value="RHAMNOSYLTRANSFERASE WBBL"/>
    <property type="match status" value="1"/>
</dbReference>
<name>A0A7C0VC65_UNCW3</name>
<protein>
    <submittedName>
        <fullName evidence="2">Glycosyltransferase family 2 protein</fullName>
    </submittedName>
</protein>
<dbReference type="Proteomes" id="UP000885847">
    <property type="component" value="Unassembled WGS sequence"/>
</dbReference>
<sequence>MEVKLSIGIVNYNSLDYVKKLLDSIKRNPPSVPYEIIILDNASVDGSVEFLKKEKGIKKILLRENSGFSHGCNLIGKRARGKYLLFLNPDVVVTPNALDKLVEFMEKNPQCGVAGGKLLNFDGSLQLSCRMFPTYLNVMFGRESLFRKFVPHNPFSRRYMLYDLDYSKNQIVDWLRGAVFITPRWLFDELGGFDERFFLFLEDTDYCRRVWLRGLKVCYVADAVFYHRLGGSTRKKPIKNRMIHNYSMYKYFLKWSDGSMSTEFLLGEALLLRIMMLILGKIVESIRE</sequence>
<dbReference type="EMBL" id="DQWE01000160">
    <property type="protein sequence ID" value="HDI82808.1"/>
    <property type="molecule type" value="Genomic_DNA"/>
</dbReference>
<dbReference type="Pfam" id="PF00535">
    <property type="entry name" value="Glycos_transf_2"/>
    <property type="match status" value="1"/>
</dbReference>
<feature type="domain" description="Glycosyltransferase 2-like" evidence="1">
    <location>
        <begin position="6"/>
        <end position="125"/>
    </location>
</feature>
<organism evidence="2">
    <name type="scientific">candidate division WOR-3 bacterium</name>
    <dbReference type="NCBI Taxonomy" id="2052148"/>
    <lineage>
        <taxon>Bacteria</taxon>
        <taxon>Bacteria division WOR-3</taxon>
    </lineage>
</organism>